<evidence type="ECO:0000313" key="1">
    <source>
        <dbReference type="EMBL" id="KDQ59302.1"/>
    </source>
</evidence>
<name>A0A067Q732_9AGAM</name>
<accession>A0A067Q732</accession>
<reference evidence="2" key="1">
    <citation type="journal article" date="2014" name="Proc. Natl. Acad. Sci. U.S.A.">
        <title>Extensive sampling of basidiomycete genomes demonstrates inadequacy of the white-rot/brown-rot paradigm for wood decay fungi.</title>
        <authorList>
            <person name="Riley R."/>
            <person name="Salamov A.A."/>
            <person name="Brown D.W."/>
            <person name="Nagy L.G."/>
            <person name="Floudas D."/>
            <person name="Held B.W."/>
            <person name="Levasseur A."/>
            <person name="Lombard V."/>
            <person name="Morin E."/>
            <person name="Otillar R."/>
            <person name="Lindquist E.A."/>
            <person name="Sun H."/>
            <person name="LaButti K.M."/>
            <person name="Schmutz J."/>
            <person name="Jabbour D."/>
            <person name="Luo H."/>
            <person name="Baker S.E."/>
            <person name="Pisabarro A.G."/>
            <person name="Walton J.D."/>
            <person name="Blanchette R.A."/>
            <person name="Henrissat B."/>
            <person name="Martin F."/>
            <person name="Cullen D."/>
            <person name="Hibbett D.S."/>
            <person name="Grigoriev I.V."/>
        </authorList>
    </citation>
    <scope>NUCLEOTIDE SEQUENCE [LARGE SCALE GENOMIC DNA]</scope>
    <source>
        <strain evidence="2">MUCL 33604</strain>
    </source>
</reference>
<dbReference type="AlphaFoldDB" id="A0A067Q732"/>
<evidence type="ECO:0000313" key="2">
    <source>
        <dbReference type="Proteomes" id="UP000027265"/>
    </source>
</evidence>
<dbReference type="OrthoDB" id="4817850at2759"/>
<gene>
    <name evidence="1" type="ORF">JAAARDRAFT_128253</name>
</gene>
<dbReference type="HOGENOM" id="CLU_1547813_0_0_1"/>
<keyword evidence="2" id="KW-1185">Reference proteome</keyword>
<dbReference type="EMBL" id="KL197716">
    <property type="protein sequence ID" value="KDQ59302.1"/>
    <property type="molecule type" value="Genomic_DNA"/>
</dbReference>
<sequence>MASKCSLYKPKEPSIPSIYTELSGTYVGSDSIDHDILRGKCWIDYYIVDQSFSYAAPVADSGEIDCGSTTSCTLAQTDGYKTCESWSEEFSAKIMENIFTFGAGVAFRYNHTLEKCSSASNQYSCGWTDGCHVIYSSQQIMTQSGYRRCRCHPYFKHTTTSWMEDYSHSAPTDAVTYSCADVPCTSGS</sequence>
<organism evidence="1 2">
    <name type="scientific">Jaapia argillacea MUCL 33604</name>
    <dbReference type="NCBI Taxonomy" id="933084"/>
    <lineage>
        <taxon>Eukaryota</taxon>
        <taxon>Fungi</taxon>
        <taxon>Dikarya</taxon>
        <taxon>Basidiomycota</taxon>
        <taxon>Agaricomycotina</taxon>
        <taxon>Agaricomycetes</taxon>
        <taxon>Agaricomycetidae</taxon>
        <taxon>Jaapiales</taxon>
        <taxon>Jaapiaceae</taxon>
        <taxon>Jaapia</taxon>
    </lineage>
</organism>
<protein>
    <submittedName>
        <fullName evidence="1">Uncharacterized protein</fullName>
    </submittedName>
</protein>
<proteinExistence type="predicted"/>
<dbReference type="Proteomes" id="UP000027265">
    <property type="component" value="Unassembled WGS sequence"/>
</dbReference>
<dbReference type="InParanoid" id="A0A067Q732"/>